<dbReference type="PANTHER" id="PTHR21310">
    <property type="entry name" value="AMINOGLYCOSIDE PHOSPHOTRANSFERASE-RELATED-RELATED"/>
    <property type="match status" value="1"/>
</dbReference>
<dbReference type="Proteomes" id="UP000184304">
    <property type="component" value="Unassembled WGS sequence"/>
</dbReference>
<feature type="domain" description="Aminoglycoside phosphotransferase" evidence="1">
    <location>
        <begin position="184"/>
        <end position="377"/>
    </location>
</feature>
<dbReference type="OMA" id="ALFKIFY"/>
<dbReference type="InterPro" id="IPR002575">
    <property type="entry name" value="Aminoglycoside_PTrfase"/>
</dbReference>
<organism evidence="2 3">
    <name type="scientific">Aspergillus tubingensis (strain CBS 134.48)</name>
    <dbReference type="NCBI Taxonomy" id="767770"/>
    <lineage>
        <taxon>Eukaryota</taxon>
        <taxon>Fungi</taxon>
        <taxon>Dikarya</taxon>
        <taxon>Ascomycota</taxon>
        <taxon>Pezizomycotina</taxon>
        <taxon>Eurotiomycetes</taxon>
        <taxon>Eurotiomycetidae</taxon>
        <taxon>Eurotiales</taxon>
        <taxon>Aspergillaceae</taxon>
        <taxon>Aspergillus</taxon>
        <taxon>Aspergillus subgen. Circumdati</taxon>
    </lineage>
</organism>
<evidence type="ECO:0000313" key="2">
    <source>
        <dbReference type="EMBL" id="OJI89769.1"/>
    </source>
</evidence>
<gene>
    <name evidence="2" type="ORF">ASPTUDRAFT_195290</name>
</gene>
<dbReference type="STRING" id="767770.A0A1L9NKL2"/>
<evidence type="ECO:0000313" key="3">
    <source>
        <dbReference type="Proteomes" id="UP000184304"/>
    </source>
</evidence>
<reference evidence="3" key="1">
    <citation type="journal article" date="2017" name="Genome Biol.">
        <title>Comparative genomics reveals high biological diversity and specific adaptations in the industrially and medically important fungal genus Aspergillus.</title>
        <authorList>
            <person name="de Vries R.P."/>
            <person name="Riley R."/>
            <person name="Wiebenga A."/>
            <person name="Aguilar-Osorio G."/>
            <person name="Amillis S."/>
            <person name="Uchima C.A."/>
            <person name="Anderluh G."/>
            <person name="Asadollahi M."/>
            <person name="Askin M."/>
            <person name="Barry K."/>
            <person name="Battaglia E."/>
            <person name="Bayram O."/>
            <person name="Benocci T."/>
            <person name="Braus-Stromeyer S.A."/>
            <person name="Caldana C."/>
            <person name="Canovas D."/>
            <person name="Cerqueira G.C."/>
            <person name="Chen F."/>
            <person name="Chen W."/>
            <person name="Choi C."/>
            <person name="Clum A."/>
            <person name="Dos Santos R.A."/>
            <person name="Damasio A.R."/>
            <person name="Diallinas G."/>
            <person name="Emri T."/>
            <person name="Fekete E."/>
            <person name="Flipphi M."/>
            <person name="Freyberg S."/>
            <person name="Gallo A."/>
            <person name="Gournas C."/>
            <person name="Habgood R."/>
            <person name="Hainaut M."/>
            <person name="Harispe M.L."/>
            <person name="Henrissat B."/>
            <person name="Hilden K.S."/>
            <person name="Hope R."/>
            <person name="Hossain A."/>
            <person name="Karabika E."/>
            <person name="Karaffa L."/>
            <person name="Karanyi Z."/>
            <person name="Krasevec N."/>
            <person name="Kuo A."/>
            <person name="Kusch H."/>
            <person name="LaButti K."/>
            <person name="Lagendijk E.L."/>
            <person name="Lapidus A."/>
            <person name="Levasseur A."/>
            <person name="Lindquist E."/>
            <person name="Lipzen A."/>
            <person name="Logrieco A.F."/>
            <person name="MacCabe A."/>
            <person name="Maekelae M.R."/>
            <person name="Malavazi I."/>
            <person name="Melin P."/>
            <person name="Meyer V."/>
            <person name="Mielnichuk N."/>
            <person name="Miskei M."/>
            <person name="Molnar A.P."/>
            <person name="Mule G."/>
            <person name="Ngan C.Y."/>
            <person name="Orejas M."/>
            <person name="Orosz E."/>
            <person name="Ouedraogo J.P."/>
            <person name="Overkamp K.M."/>
            <person name="Park H.-S."/>
            <person name="Perrone G."/>
            <person name="Piumi F."/>
            <person name="Punt P.J."/>
            <person name="Ram A.F."/>
            <person name="Ramon A."/>
            <person name="Rauscher S."/>
            <person name="Record E."/>
            <person name="Riano-Pachon D.M."/>
            <person name="Robert V."/>
            <person name="Roehrig J."/>
            <person name="Ruller R."/>
            <person name="Salamov A."/>
            <person name="Salih N.S."/>
            <person name="Samson R.A."/>
            <person name="Sandor E."/>
            <person name="Sanguinetti M."/>
            <person name="Schuetze T."/>
            <person name="Sepcic K."/>
            <person name="Shelest E."/>
            <person name="Sherlock G."/>
            <person name="Sophianopoulou V."/>
            <person name="Squina F.M."/>
            <person name="Sun H."/>
            <person name="Susca A."/>
            <person name="Todd R.B."/>
            <person name="Tsang A."/>
            <person name="Unkles S.E."/>
            <person name="van de Wiele N."/>
            <person name="van Rossen-Uffink D."/>
            <person name="Oliveira J.V."/>
            <person name="Vesth T.C."/>
            <person name="Visser J."/>
            <person name="Yu J.-H."/>
            <person name="Zhou M."/>
            <person name="Andersen M.R."/>
            <person name="Archer D.B."/>
            <person name="Baker S.E."/>
            <person name="Benoit I."/>
            <person name="Brakhage A.A."/>
            <person name="Braus G.H."/>
            <person name="Fischer R."/>
            <person name="Frisvad J.C."/>
            <person name="Goldman G.H."/>
            <person name="Houbraken J."/>
            <person name="Oakley B."/>
            <person name="Pocsi I."/>
            <person name="Scazzocchio C."/>
            <person name="Seiboth B."/>
            <person name="vanKuyk P.A."/>
            <person name="Wortman J."/>
            <person name="Dyer P.S."/>
            <person name="Grigoriev I.V."/>
        </authorList>
    </citation>
    <scope>NUCLEOTIDE SEQUENCE [LARGE SCALE GENOMIC DNA]</scope>
    <source>
        <strain evidence="3">CBS 134.48</strain>
    </source>
</reference>
<dbReference type="OrthoDB" id="3645574at2759"/>
<dbReference type="SUPFAM" id="SSF56112">
    <property type="entry name" value="Protein kinase-like (PK-like)"/>
    <property type="match status" value="1"/>
</dbReference>
<dbReference type="VEuPathDB" id="FungiDB:ASPTUDRAFT_195290"/>
<name>A0A1L9NKL2_ASPTC</name>
<proteinExistence type="predicted"/>
<dbReference type="InterPro" id="IPR051678">
    <property type="entry name" value="AGP_Transferase"/>
</dbReference>
<keyword evidence="3" id="KW-1185">Reference proteome</keyword>
<evidence type="ECO:0000259" key="1">
    <source>
        <dbReference type="Pfam" id="PF01636"/>
    </source>
</evidence>
<dbReference type="AlphaFoldDB" id="A0A1L9NKL2"/>
<sequence>MPKTRRLLHEEITYSEAQDDQSNILHKLTFPSQRDQFLDHVYRHRSWIQTVVSHHLNLRSGDACRASQPDEWLHGSFNLCIPVQINTHNELGPNKILVRIPLPYRIGEAFRPGNADEKLRCEAGTYAWMQQTAPSIRVPRLYGFGLSTGQCFTDIENMPFLARCFHSLRRRLRAFFGYQIPTRYVPHPVNHPDDPGMGYLLMEFIDDAQMLSNTWSTHHSDERLRANLFRDLSTIFLTLARVPLPKIGSFVIDENGYLTLSNRPLSSEIQELENGSIPIDMPRDFTYSTVDSYVVDLLACHDSRMQHQPNAVMDLKDGIYQITALTMMKALFPHFFQRELRRGPFILQLTDLHPSNIFVDSDWNIRCVIDLEWACSRPIEMLHPPTWLTDQTADNLDLETYNKIREEFMNILQEQERMMRAKADQTPSLSTVMEQGWKTRTFWYSLCLRSPLGIHQFFYDHIQTRFAKGHIDDGDFFRINMSYWRDGAIPFLHAKVKDKEKYDMQLREAFEVED</sequence>
<dbReference type="EMBL" id="KV878177">
    <property type="protein sequence ID" value="OJI89769.1"/>
    <property type="molecule type" value="Genomic_DNA"/>
</dbReference>
<accession>A0A1L9NKL2</accession>
<dbReference type="PANTHER" id="PTHR21310:SF37">
    <property type="entry name" value="AMINOGLYCOSIDE PHOSPHOTRANSFERASE DOMAIN-CONTAINING PROTEIN"/>
    <property type="match status" value="1"/>
</dbReference>
<dbReference type="Pfam" id="PF01636">
    <property type="entry name" value="APH"/>
    <property type="match status" value="1"/>
</dbReference>
<protein>
    <recommendedName>
        <fullName evidence="1">Aminoglycoside phosphotransferase domain-containing protein</fullName>
    </recommendedName>
</protein>
<dbReference type="InterPro" id="IPR011009">
    <property type="entry name" value="Kinase-like_dom_sf"/>
</dbReference>